<feature type="transmembrane region" description="Helical" evidence="9">
    <location>
        <begin position="83"/>
        <end position="102"/>
    </location>
</feature>
<gene>
    <name evidence="10" type="ORF">E4634_10265</name>
</gene>
<evidence type="ECO:0000256" key="1">
    <source>
        <dbReference type="ARBA" id="ARBA00004651"/>
    </source>
</evidence>
<feature type="transmembrane region" description="Helical" evidence="9">
    <location>
        <begin position="433"/>
        <end position="455"/>
    </location>
</feature>
<dbReference type="AlphaFoldDB" id="A0A4Z0M1K6"/>
<feature type="transmembrane region" description="Helical" evidence="9">
    <location>
        <begin position="114"/>
        <end position="134"/>
    </location>
</feature>
<feature type="transmembrane region" description="Helical" evidence="9">
    <location>
        <begin position="245"/>
        <end position="263"/>
    </location>
</feature>
<evidence type="ECO:0000256" key="3">
    <source>
        <dbReference type="ARBA" id="ARBA00022448"/>
    </source>
</evidence>
<dbReference type="GO" id="GO:0008324">
    <property type="term" value="F:monoatomic cation transmembrane transporter activity"/>
    <property type="evidence" value="ECO:0007669"/>
    <property type="project" value="InterPro"/>
</dbReference>
<evidence type="ECO:0000256" key="5">
    <source>
        <dbReference type="ARBA" id="ARBA00022692"/>
    </source>
</evidence>
<dbReference type="EMBL" id="SRLE01000007">
    <property type="protein sequence ID" value="TGD73409.1"/>
    <property type="molecule type" value="Genomic_DNA"/>
</dbReference>
<dbReference type="GO" id="GO:0030001">
    <property type="term" value="P:metal ion transport"/>
    <property type="evidence" value="ECO:0007669"/>
    <property type="project" value="UniProtKB-ARBA"/>
</dbReference>
<comment type="caution">
    <text evidence="10">The sequence shown here is derived from an EMBL/GenBank/DDBJ whole genome shotgun (WGS) entry which is preliminary data.</text>
</comment>
<keyword evidence="11" id="KW-1185">Reference proteome</keyword>
<feature type="transmembrane region" description="Helical" evidence="9">
    <location>
        <begin position="174"/>
        <end position="192"/>
    </location>
</feature>
<evidence type="ECO:0000313" key="10">
    <source>
        <dbReference type="EMBL" id="TGD73409.1"/>
    </source>
</evidence>
<evidence type="ECO:0000256" key="9">
    <source>
        <dbReference type="SAM" id="Phobius"/>
    </source>
</evidence>
<evidence type="ECO:0000256" key="2">
    <source>
        <dbReference type="ARBA" id="ARBA00009137"/>
    </source>
</evidence>
<evidence type="ECO:0000313" key="11">
    <source>
        <dbReference type="Proteomes" id="UP000298050"/>
    </source>
</evidence>
<name>A0A4Z0M1K6_9GAMM</name>
<feature type="transmembrane region" description="Helical" evidence="9">
    <location>
        <begin position="495"/>
        <end position="514"/>
    </location>
</feature>
<protein>
    <submittedName>
        <fullName evidence="10">TrkH family potassium uptake protein</fullName>
    </submittedName>
</protein>
<feature type="transmembrane region" description="Helical" evidence="9">
    <location>
        <begin position="269"/>
        <end position="291"/>
    </location>
</feature>
<feature type="transmembrane region" description="Helical" evidence="9">
    <location>
        <begin position="140"/>
        <end position="162"/>
    </location>
</feature>
<keyword evidence="6 9" id="KW-1133">Transmembrane helix</keyword>
<feature type="transmembrane region" description="Helical" evidence="9">
    <location>
        <begin position="311"/>
        <end position="335"/>
    </location>
</feature>
<keyword evidence="8 9" id="KW-0472">Membrane</keyword>
<evidence type="ECO:0000256" key="6">
    <source>
        <dbReference type="ARBA" id="ARBA00022989"/>
    </source>
</evidence>
<comment type="similarity">
    <text evidence="2">Belongs to the TrkH potassium transport family.</text>
</comment>
<keyword evidence="5 9" id="KW-0812">Transmembrane</keyword>
<feature type="transmembrane region" description="Helical" evidence="9">
    <location>
        <begin position="461"/>
        <end position="483"/>
    </location>
</feature>
<dbReference type="Proteomes" id="UP000298050">
    <property type="component" value="Unassembled WGS sequence"/>
</dbReference>
<keyword evidence="7" id="KW-0406">Ion transport</keyword>
<reference evidence="10 11" key="1">
    <citation type="submission" date="2019-04" db="EMBL/GenBank/DDBJ databases">
        <title>Taxonomy of novel Haliea sp. from mangrove soil of West Coast of India.</title>
        <authorList>
            <person name="Verma A."/>
            <person name="Kumar P."/>
            <person name="Krishnamurthi S."/>
        </authorList>
    </citation>
    <scope>NUCLEOTIDE SEQUENCE [LARGE SCALE GENOMIC DNA]</scope>
    <source>
        <strain evidence="10 11">SAOS-164</strain>
    </source>
</reference>
<feature type="transmembrane region" description="Helical" evidence="9">
    <location>
        <begin position="52"/>
        <end position="77"/>
    </location>
</feature>
<feature type="transmembrane region" description="Helical" evidence="9">
    <location>
        <begin position="218"/>
        <end position="238"/>
    </location>
</feature>
<dbReference type="InterPro" id="IPR003445">
    <property type="entry name" value="Cat_transpt"/>
</dbReference>
<organism evidence="10 11">
    <name type="scientific">Mangrovimicrobium sediminis</name>
    <dbReference type="NCBI Taxonomy" id="2562682"/>
    <lineage>
        <taxon>Bacteria</taxon>
        <taxon>Pseudomonadati</taxon>
        <taxon>Pseudomonadota</taxon>
        <taxon>Gammaproteobacteria</taxon>
        <taxon>Cellvibrionales</taxon>
        <taxon>Halieaceae</taxon>
        <taxon>Mangrovimicrobium</taxon>
    </lineage>
</organism>
<proteinExistence type="inferred from homology"/>
<evidence type="ECO:0000256" key="8">
    <source>
        <dbReference type="ARBA" id="ARBA00023136"/>
    </source>
</evidence>
<comment type="subcellular location">
    <subcellularLocation>
        <location evidence="1">Cell membrane</location>
        <topology evidence="1">Multi-pass membrane protein</topology>
    </subcellularLocation>
</comment>
<sequence length="518" mass="54266">MPPWPMRRRRVPALSVASALDYAWCIPSMDRLCMSRDASYAILRQPARPAAIAPFLGQLGIALAALTAVPALVALVSGERIMLLRYALIIAGLGLVCVPLSLRPRVGRLQANEGLVITALVFIAPPFLLAWPLMAAGLDYGAALFEAVSGITTTGLSTLASVEQRPPAFLFSRAWLQWIGGLGIAALVPLWLEPGPVARRLAGLEQMAVESHSPAREFAAQILSVYVAVTGIAFALLWLVTGDAFVALLHALAAISTGGFSSYDNSLAALGPAAQLATIAVSTLGAVPLLVFLRGARGSLGGALGDPQLRLLLASGALVALGCTALLVAHSGLAWPAALRHGLVLAFSAQSTAGFSSLDIGMLSDTTKLLLIFAMITGGGIGSTAGGIKLLRVLVFLRTVQFMLRRTRLPAHAWARPRLGGQELDEHLVNNSLALFLLFTVSIMLSWLVFVAAGYPPLDSLFEVVSALATVGLSSGLTASGLPGPLQVVLGVDMLLGRLEIVAVLVLLGPMTWWPRAD</sequence>
<dbReference type="Pfam" id="PF02386">
    <property type="entry name" value="TrkH"/>
    <property type="match status" value="2"/>
</dbReference>
<keyword evidence="4" id="KW-1003">Cell membrane</keyword>
<dbReference type="OrthoDB" id="9810952at2"/>
<dbReference type="PANTHER" id="PTHR32024:SF2">
    <property type="entry name" value="TRK SYSTEM POTASSIUM UPTAKE PROTEIN TRKG-RELATED"/>
    <property type="match status" value="1"/>
</dbReference>
<evidence type="ECO:0000256" key="4">
    <source>
        <dbReference type="ARBA" id="ARBA00022475"/>
    </source>
</evidence>
<feature type="transmembrane region" description="Helical" evidence="9">
    <location>
        <begin position="369"/>
        <end position="397"/>
    </location>
</feature>
<keyword evidence="3" id="KW-0813">Transport</keyword>
<accession>A0A4Z0M1K6</accession>
<evidence type="ECO:0000256" key="7">
    <source>
        <dbReference type="ARBA" id="ARBA00023065"/>
    </source>
</evidence>
<dbReference type="GO" id="GO:0005886">
    <property type="term" value="C:plasma membrane"/>
    <property type="evidence" value="ECO:0007669"/>
    <property type="project" value="UniProtKB-SubCell"/>
</dbReference>
<dbReference type="PANTHER" id="PTHR32024">
    <property type="entry name" value="TRK SYSTEM POTASSIUM UPTAKE PROTEIN TRKG-RELATED"/>
    <property type="match status" value="1"/>
</dbReference>